<proteinExistence type="predicted"/>
<sequence length="85" mass="9536">MSTQSETVTVRLSPETKSRLETLAEHTRRTKSFLAGEAIADYVERELAIVEGIKRGLADIEAGRVTPHKEAMRRIRATIDRAQKS</sequence>
<gene>
    <name evidence="1" type="ORF">E6C48_10690</name>
</gene>
<accession>A0ABY2Q7J3</accession>
<evidence type="ECO:0000313" key="1">
    <source>
        <dbReference type="EMBL" id="THF57470.1"/>
    </source>
</evidence>
<dbReference type="CDD" id="cd22233">
    <property type="entry name" value="RHH_CopAso-like"/>
    <property type="match status" value="1"/>
</dbReference>
<comment type="caution">
    <text evidence="1">The sequence shown here is derived from an EMBL/GenBank/DDBJ whole genome shotgun (WGS) entry which is preliminary data.</text>
</comment>
<protein>
    <submittedName>
        <fullName evidence="1">CopG family transcriptional regulator</fullName>
    </submittedName>
</protein>
<dbReference type="RefSeq" id="WP_136356955.1">
    <property type="nucleotide sequence ID" value="NZ_SSNY01000005.1"/>
</dbReference>
<dbReference type="PANTHER" id="PTHR40688:SF2">
    <property type="entry name" value="RIBBON-HELIX-HELIX PROTEIN COPG DOMAIN-CONTAINING PROTEIN"/>
    <property type="match status" value="1"/>
</dbReference>
<dbReference type="PANTHER" id="PTHR40688">
    <property type="match status" value="1"/>
</dbReference>
<name>A0ABY2Q7J3_9HYPH</name>
<dbReference type="SUPFAM" id="SSF47598">
    <property type="entry name" value="Ribbon-helix-helix"/>
    <property type="match status" value="1"/>
</dbReference>
<dbReference type="InterPro" id="IPR010985">
    <property type="entry name" value="Ribbon_hlx_hlx"/>
</dbReference>
<dbReference type="EMBL" id="SSNY01000005">
    <property type="protein sequence ID" value="THF57470.1"/>
    <property type="molecule type" value="Genomic_DNA"/>
</dbReference>
<evidence type="ECO:0000313" key="2">
    <source>
        <dbReference type="Proteomes" id="UP000306441"/>
    </source>
</evidence>
<dbReference type="Proteomes" id="UP000306441">
    <property type="component" value="Unassembled WGS sequence"/>
</dbReference>
<dbReference type="InterPro" id="IPR052991">
    <property type="entry name" value="Non-func_TypeII_TA_Antitoxin"/>
</dbReference>
<dbReference type="Gene3D" id="1.10.1220.10">
    <property type="entry name" value="Met repressor-like"/>
    <property type="match status" value="1"/>
</dbReference>
<keyword evidence="2" id="KW-1185">Reference proteome</keyword>
<organism evidence="1 2">
    <name type="scientific">Ollibium composti</name>
    <dbReference type="NCBI Taxonomy" id="2675109"/>
    <lineage>
        <taxon>Bacteria</taxon>
        <taxon>Pseudomonadati</taxon>
        <taxon>Pseudomonadota</taxon>
        <taxon>Alphaproteobacteria</taxon>
        <taxon>Hyphomicrobiales</taxon>
        <taxon>Phyllobacteriaceae</taxon>
        <taxon>Ollibium</taxon>
    </lineage>
</organism>
<reference evidence="1 2" key="1">
    <citation type="submission" date="2019-04" db="EMBL/GenBank/DDBJ databases">
        <title>Mesorhizobium composti sp. nov., isolated from compost.</title>
        <authorList>
            <person name="Lin S.-Y."/>
            <person name="Hameed A."/>
            <person name="Hsieh Y.-T."/>
            <person name="Young C.-C."/>
        </authorList>
    </citation>
    <scope>NUCLEOTIDE SEQUENCE [LARGE SCALE GENOMIC DNA]</scope>
    <source>
        <strain evidence="1 2">CC-YTH430</strain>
    </source>
</reference>
<dbReference type="InterPro" id="IPR013321">
    <property type="entry name" value="Arc_rbn_hlx_hlx"/>
</dbReference>